<dbReference type="AlphaFoldDB" id="A0A2V5JP03"/>
<evidence type="ECO:0000313" key="2">
    <source>
        <dbReference type="Proteomes" id="UP000247980"/>
    </source>
</evidence>
<keyword evidence="2" id="KW-1185">Reference proteome</keyword>
<organism evidence="1 2">
    <name type="scientific">Arthrobacter psychrolactophilus</name>
    <dbReference type="NCBI Taxonomy" id="92442"/>
    <lineage>
        <taxon>Bacteria</taxon>
        <taxon>Bacillati</taxon>
        <taxon>Actinomycetota</taxon>
        <taxon>Actinomycetes</taxon>
        <taxon>Micrococcales</taxon>
        <taxon>Micrococcaceae</taxon>
        <taxon>Arthrobacter</taxon>
    </lineage>
</organism>
<dbReference type="RefSeq" id="WP_110483531.1">
    <property type="nucleotide sequence ID" value="NZ_QJVC01000001.1"/>
</dbReference>
<sequence length="222" mass="23998">MSLFRIGGIPGMIESRDGSWPQAITHVDSYALDDPATRELILGARGLIISGGADHLLLAKYRDELSNFVRNGSRVLISGHVSIPFIEGLARWSKLEFRNPSDVRPQPLASHPIWHGVDYQELEYRTGVPGAHSYQELERIGVAGFYGRGYHVNLPEGASVITGIGALALPLDYAYRLGAGEVVVHGGLDLEGVCDEHYSSKNLGPNLVSWLSAATLLEGALA</sequence>
<protein>
    <recommendedName>
        <fullName evidence="3">Imidazole glycerol phosphate synthase subunit HisH</fullName>
    </recommendedName>
</protein>
<proteinExistence type="predicted"/>
<reference evidence="1 2" key="1">
    <citation type="submission" date="2018-05" db="EMBL/GenBank/DDBJ databases">
        <title>Genetic diversity of glacier-inhabiting Cryobacterium bacteria in China and description of Cryobacterium mengkeensis sp. nov. and Arthrobacter glacialis sp. nov.</title>
        <authorList>
            <person name="Liu Q."/>
            <person name="Xin Y.-H."/>
        </authorList>
    </citation>
    <scope>NUCLEOTIDE SEQUENCE [LARGE SCALE GENOMIC DNA]</scope>
    <source>
        <strain evidence="1 2">B7</strain>
    </source>
</reference>
<evidence type="ECO:0008006" key="3">
    <source>
        <dbReference type="Google" id="ProtNLM"/>
    </source>
</evidence>
<dbReference type="EMBL" id="QJVC01000001">
    <property type="protein sequence ID" value="PYI40206.1"/>
    <property type="molecule type" value="Genomic_DNA"/>
</dbReference>
<dbReference type="Proteomes" id="UP000247980">
    <property type="component" value="Unassembled WGS sequence"/>
</dbReference>
<name>A0A2V5JP03_9MICC</name>
<evidence type="ECO:0000313" key="1">
    <source>
        <dbReference type="EMBL" id="PYI40206.1"/>
    </source>
</evidence>
<gene>
    <name evidence="1" type="ORF">CVS30_01425</name>
</gene>
<accession>A0A2V5JP03</accession>
<dbReference type="OrthoDB" id="2583792at2"/>
<comment type="caution">
    <text evidence="1">The sequence shown here is derived from an EMBL/GenBank/DDBJ whole genome shotgun (WGS) entry which is preliminary data.</text>
</comment>